<accession>A0A6P7ZUW1</accession>
<evidence type="ECO:0000313" key="4">
    <source>
        <dbReference type="RefSeq" id="XP_030077284.1"/>
    </source>
</evidence>
<evidence type="ECO:0000256" key="1">
    <source>
        <dbReference type="SAM" id="MobiDB-lite"/>
    </source>
</evidence>
<feature type="region of interest" description="Disordered" evidence="1">
    <location>
        <begin position="372"/>
        <end position="427"/>
    </location>
</feature>
<gene>
    <name evidence="3 4" type="primary">JHY</name>
</gene>
<feature type="region of interest" description="Disordered" evidence="1">
    <location>
        <begin position="260"/>
        <end position="302"/>
    </location>
</feature>
<sequence length="847" mass="95391">MNQSGLMENVHDTKLKGTPQIKFLFDEDVHLSLHSSHDSESESLAEEIKYQSELQQWISENGEPVDHSSDELYDSLNEDDNVAEQVKESTLNAQRHVKISVGTDYAVLQQASDRRRHQDVDRYADLRYDPNWKAKNIEATSPDLENLRQLELENGLQDPFQKLSSSSAEDAMPEKLQRSQKQAGQGQRGTGKDLLPAPGSGNINVTSGLNLQQLLFSPQTLENESNSNFDVDDSDSSNQLNEANHRCVVAHRDHRKVQKSLIDSQQDKVPDLCNSDDSSSGLMCEQGSQSTEGSFTQGKLGDTKGKDLKRVYHKRSMSEKDFIEKNKLTLGLAAQKQSSYLQMHKTKNRETSQEQIASSAEAVADPLPQNVKEDEQSVMDPETKWKQKAQRLKDHKNTNFQSDRTRSDHIQQSRSSKLKGGHHLAGRQMQSIPSQKHLLGNIMESENSDRKPEISEEPELAADDSGTSCYLRNGNVSVHPVRPAIKPNPPTAHWNSDLKPLANINSSIIQNRKQATINFVSPTSLPEEGYILSQALIGRHLEDYQRLPSYPSEDVYSYSNPLVAERYVLLNQSKALATLGAHVREFPTESHMKGVSTGNIHHGSADPWQFLSPSFNHILTSSSTMQVMQTTGQSFYQVPPLADFPHSENLLPILYCHPFAQGGEWDSTLYGERSSERSQATISRSNSEGYLLQMGTQKQQKDKSTSKIIRLKGYVNQEVKLGGLGPDYEAIKDKSEQLKHQKEYAKRVHEHNKRNLLYTSKPPAKSATQNEKKSSVSRLKALEYAKKIPKPKPHSSANPSVQEIQEEHFMMFALEEKLPPITLLEELQYRHEKEKEAVAALRMLHIL</sequence>
<reference evidence="3 4" key="1">
    <citation type="submission" date="2025-04" db="UniProtKB">
        <authorList>
            <consortium name="RefSeq"/>
        </authorList>
    </citation>
    <scope>IDENTIFICATION</scope>
</reference>
<dbReference type="PANTHER" id="PTHR14726">
    <property type="entry name" value="JHY PROTEIN HOMOLOG"/>
    <property type="match status" value="1"/>
</dbReference>
<dbReference type="PANTHER" id="PTHR14726:SF1">
    <property type="entry name" value="JHY PROTEIN HOMOLOG"/>
    <property type="match status" value="1"/>
</dbReference>
<dbReference type="CTD" id="79864"/>
<feature type="region of interest" description="Disordered" evidence="1">
    <location>
        <begin position="444"/>
        <end position="468"/>
    </location>
</feature>
<dbReference type="GeneID" id="115481938"/>
<feature type="region of interest" description="Disordered" evidence="1">
    <location>
        <begin position="164"/>
        <end position="206"/>
    </location>
</feature>
<dbReference type="InterPro" id="IPR027968">
    <property type="entry name" value="JHY"/>
</dbReference>
<evidence type="ECO:0000313" key="3">
    <source>
        <dbReference type="RefSeq" id="XP_030077283.1"/>
    </source>
</evidence>
<feature type="compositionally biased region" description="Basic and acidic residues" evidence="1">
    <location>
        <begin position="372"/>
        <end position="411"/>
    </location>
</feature>
<protein>
    <submittedName>
        <fullName evidence="3 4">Jhy protein homolog</fullName>
    </submittedName>
</protein>
<dbReference type="Pfam" id="PF15261">
    <property type="entry name" value="JHY"/>
    <property type="match status" value="1"/>
</dbReference>
<dbReference type="RefSeq" id="XP_030077283.1">
    <property type="nucleotide sequence ID" value="XM_030221423.1"/>
</dbReference>
<dbReference type="GO" id="GO:0035082">
    <property type="term" value="P:axoneme assembly"/>
    <property type="evidence" value="ECO:0007669"/>
    <property type="project" value="TreeGrafter"/>
</dbReference>
<proteinExistence type="predicted"/>
<dbReference type="RefSeq" id="XP_030077284.1">
    <property type="nucleotide sequence ID" value="XM_030221424.1"/>
</dbReference>
<dbReference type="Proteomes" id="UP000515156">
    <property type="component" value="Chromosome 12"/>
</dbReference>
<feature type="compositionally biased region" description="Polar residues" evidence="1">
    <location>
        <begin position="275"/>
        <end position="297"/>
    </location>
</feature>
<name>A0A6P7ZUW1_9AMPH</name>
<dbReference type="KEGG" id="muo:115481938"/>
<organism evidence="2 4">
    <name type="scientific">Microcaecilia unicolor</name>
    <dbReference type="NCBI Taxonomy" id="1415580"/>
    <lineage>
        <taxon>Eukaryota</taxon>
        <taxon>Metazoa</taxon>
        <taxon>Chordata</taxon>
        <taxon>Craniata</taxon>
        <taxon>Vertebrata</taxon>
        <taxon>Euteleostomi</taxon>
        <taxon>Amphibia</taxon>
        <taxon>Gymnophiona</taxon>
        <taxon>Siphonopidae</taxon>
        <taxon>Microcaecilia</taxon>
    </lineage>
</organism>
<keyword evidence="2" id="KW-1185">Reference proteome</keyword>
<dbReference type="AlphaFoldDB" id="A0A6P7ZUW1"/>
<dbReference type="OrthoDB" id="10057281at2759"/>
<feature type="compositionally biased region" description="Basic residues" evidence="1">
    <location>
        <begin position="416"/>
        <end position="425"/>
    </location>
</feature>
<evidence type="ECO:0000313" key="2">
    <source>
        <dbReference type="Proteomes" id="UP000515156"/>
    </source>
</evidence>